<keyword evidence="2" id="KW-0418">Kinase</keyword>
<dbReference type="OrthoDB" id="9779730at2"/>
<dbReference type="PANTHER" id="PTHR47098">
    <property type="entry name" value="PROTEIN MAK32"/>
    <property type="match status" value="1"/>
</dbReference>
<organism evidence="2 3">
    <name type="scientific">Pelolinea submarina</name>
    <dbReference type="NCBI Taxonomy" id="913107"/>
    <lineage>
        <taxon>Bacteria</taxon>
        <taxon>Bacillati</taxon>
        <taxon>Chloroflexota</taxon>
        <taxon>Anaerolineae</taxon>
        <taxon>Anaerolineales</taxon>
        <taxon>Anaerolineaceae</taxon>
        <taxon>Pelolinea</taxon>
    </lineage>
</organism>
<dbReference type="InterPro" id="IPR011611">
    <property type="entry name" value="PfkB_dom"/>
</dbReference>
<protein>
    <submittedName>
        <fullName evidence="2">Sugar/nucleoside kinase (Ribokinase family)</fullName>
    </submittedName>
</protein>
<evidence type="ECO:0000313" key="2">
    <source>
        <dbReference type="EMBL" id="REG11168.1"/>
    </source>
</evidence>
<gene>
    <name evidence="2" type="ORF">DFR64_1045</name>
</gene>
<comment type="caution">
    <text evidence="2">The sequence shown here is derived from an EMBL/GenBank/DDBJ whole genome shotgun (WGS) entry which is preliminary data.</text>
</comment>
<dbReference type="RefSeq" id="WP_116224306.1">
    <property type="nucleotide sequence ID" value="NZ_AP018437.1"/>
</dbReference>
<dbReference type="GO" id="GO:0016301">
    <property type="term" value="F:kinase activity"/>
    <property type="evidence" value="ECO:0007669"/>
    <property type="project" value="UniProtKB-KW"/>
</dbReference>
<dbReference type="AlphaFoldDB" id="A0A347ZSI4"/>
<feature type="domain" description="Carbohydrate kinase PfkB" evidence="1">
    <location>
        <begin position="203"/>
        <end position="313"/>
    </location>
</feature>
<reference evidence="2 3" key="1">
    <citation type="submission" date="2018-08" db="EMBL/GenBank/DDBJ databases">
        <title>Genomic Encyclopedia of Type Strains, Phase IV (KMG-IV): sequencing the most valuable type-strain genomes for metagenomic binning, comparative biology and taxonomic classification.</title>
        <authorList>
            <person name="Goeker M."/>
        </authorList>
    </citation>
    <scope>NUCLEOTIDE SEQUENCE [LARGE SCALE GENOMIC DNA]</scope>
    <source>
        <strain evidence="2 3">DSM 23923</strain>
    </source>
</reference>
<dbReference type="EMBL" id="QUMS01000001">
    <property type="protein sequence ID" value="REG11168.1"/>
    <property type="molecule type" value="Genomic_DNA"/>
</dbReference>
<accession>A0A347ZSI4</accession>
<dbReference type="Pfam" id="PF00294">
    <property type="entry name" value="PfkB"/>
    <property type="match status" value="1"/>
</dbReference>
<dbReference type="PANTHER" id="PTHR47098:SF2">
    <property type="entry name" value="PROTEIN MAK32"/>
    <property type="match status" value="1"/>
</dbReference>
<keyword evidence="2" id="KW-0808">Transferase</keyword>
<proteinExistence type="predicted"/>
<sequence>MRIPLSVNTLICGKLAQETIINVNKEIFIEKPGGNLLYTAYSHRLWKEAAGLAAKVGENYSEDWITDIQAHHFNTFAVKRLPTEMDIRAFYSFTGEDEYRTDNPQKYFFDLGLPFPKSLLGYTPNPQQLDNRRSGTTYSLRPEDIPDELMDCQFLYMAPLDYLSHSLIPPLFRAKNVSTVILNPAEGYMQASFWFDVPAVFQGATAIITTINRASKLFLGRDRGVWEMAEVMSTFGIEIVVITAGKDGQYLYERDSHKKYHIPAYPAKVVDTVGACDAFGGGFLAGYSQYFDPLRAALMGNISASIKIEGSTPQYLLYAMPELAQARLENLRGRVEEC</sequence>
<dbReference type="Gene3D" id="3.40.1190.20">
    <property type="match status" value="1"/>
</dbReference>
<dbReference type="SUPFAM" id="SSF53613">
    <property type="entry name" value="Ribokinase-like"/>
    <property type="match status" value="1"/>
</dbReference>
<dbReference type="Proteomes" id="UP000256388">
    <property type="component" value="Unassembled WGS sequence"/>
</dbReference>
<evidence type="ECO:0000259" key="1">
    <source>
        <dbReference type="Pfam" id="PF00294"/>
    </source>
</evidence>
<evidence type="ECO:0000313" key="3">
    <source>
        <dbReference type="Proteomes" id="UP000256388"/>
    </source>
</evidence>
<name>A0A347ZSI4_9CHLR</name>
<dbReference type="InterPro" id="IPR029056">
    <property type="entry name" value="Ribokinase-like"/>
</dbReference>
<keyword evidence="3" id="KW-1185">Reference proteome</keyword>